<comment type="caution">
    <text evidence="1">The sequence shown here is derived from an EMBL/GenBank/DDBJ whole genome shotgun (WGS) entry which is preliminary data.</text>
</comment>
<reference evidence="1" key="1">
    <citation type="submission" date="2021-06" db="EMBL/GenBank/DDBJ databases">
        <authorList>
            <person name="Kallberg Y."/>
            <person name="Tangrot J."/>
            <person name="Rosling A."/>
        </authorList>
    </citation>
    <scope>NUCLEOTIDE SEQUENCE</scope>
    <source>
        <strain evidence="1">AU212A</strain>
    </source>
</reference>
<name>A0ACA9KWN5_9GLOM</name>
<protein>
    <submittedName>
        <fullName evidence="1">2812_t:CDS:1</fullName>
    </submittedName>
</protein>
<dbReference type="Proteomes" id="UP000789860">
    <property type="component" value="Unassembled WGS sequence"/>
</dbReference>
<proteinExistence type="predicted"/>
<evidence type="ECO:0000313" key="1">
    <source>
        <dbReference type="EMBL" id="CAG8495132.1"/>
    </source>
</evidence>
<keyword evidence="2" id="KW-1185">Reference proteome</keyword>
<dbReference type="EMBL" id="CAJVPM010002952">
    <property type="protein sequence ID" value="CAG8495132.1"/>
    <property type="molecule type" value="Genomic_DNA"/>
</dbReference>
<sequence length="109" mass="12339">MPVSLTSSNYLYNLEIPHVLLDTGSDGSHISRNIANHFIKYFGFKIDRKKVYRLTEAVGEKHSIETFSDISVTIGMENDTLTISDEFSVLPTEKDNNDNDILLFILGTR</sequence>
<accession>A0ACA9KWN5</accession>
<gene>
    <name evidence="1" type="ORF">SCALOS_LOCUS2999</name>
</gene>
<organism evidence="1 2">
    <name type="scientific">Scutellospora calospora</name>
    <dbReference type="NCBI Taxonomy" id="85575"/>
    <lineage>
        <taxon>Eukaryota</taxon>
        <taxon>Fungi</taxon>
        <taxon>Fungi incertae sedis</taxon>
        <taxon>Mucoromycota</taxon>
        <taxon>Glomeromycotina</taxon>
        <taxon>Glomeromycetes</taxon>
        <taxon>Diversisporales</taxon>
        <taxon>Gigasporaceae</taxon>
        <taxon>Scutellospora</taxon>
    </lineage>
</organism>
<evidence type="ECO:0000313" key="2">
    <source>
        <dbReference type="Proteomes" id="UP000789860"/>
    </source>
</evidence>